<dbReference type="Proteomes" id="UP000307440">
    <property type="component" value="Unassembled WGS sequence"/>
</dbReference>
<organism evidence="2 3">
    <name type="scientific">Coprinopsis marcescibilis</name>
    <name type="common">Agaric fungus</name>
    <name type="synonym">Psathyrella marcescibilis</name>
    <dbReference type="NCBI Taxonomy" id="230819"/>
    <lineage>
        <taxon>Eukaryota</taxon>
        <taxon>Fungi</taxon>
        <taxon>Dikarya</taxon>
        <taxon>Basidiomycota</taxon>
        <taxon>Agaricomycotina</taxon>
        <taxon>Agaricomycetes</taxon>
        <taxon>Agaricomycetidae</taxon>
        <taxon>Agaricales</taxon>
        <taxon>Agaricineae</taxon>
        <taxon>Psathyrellaceae</taxon>
        <taxon>Coprinopsis</taxon>
    </lineage>
</organism>
<keyword evidence="1" id="KW-0812">Transmembrane</keyword>
<accession>A0A5C3L7J5</accession>
<keyword evidence="3" id="KW-1185">Reference proteome</keyword>
<sequence>MRLFRECALFDTFMLYLNGDCMWVCLCLCFYLDFTVLGWFIIYGLVYCRVDDRVIY</sequence>
<proteinExistence type="predicted"/>
<evidence type="ECO:0000313" key="3">
    <source>
        <dbReference type="Proteomes" id="UP000307440"/>
    </source>
</evidence>
<evidence type="ECO:0000313" key="2">
    <source>
        <dbReference type="EMBL" id="TFK28989.1"/>
    </source>
</evidence>
<feature type="transmembrane region" description="Helical" evidence="1">
    <location>
        <begin position="21"/>
        <end position="46"/>
    </location>
</feature>
<protein>
    <submittedName>
        <fullName evidence="2">Uncharacterized protein</fullName>
    </submittedName>
</protein>
<dbReference type="AlphaFoldDB" id="A0A5C3L7J5"/>
<gene>
    <name evidence="2" type="ORF">FA15DRAFT_456012</name>
</gene>
<reference evidence="2 3" key="1">
    <citation type="journal article" date="2019" name="Nat. Ecol. Evol.">
        <title>Megaphylogeny resolves global patterns of mushroom evolution.</title>
        <authorList>
            <person name="Varga T."/>
            <person name="Krizsan K."/>
            <person name="Foldi C."/>
            <person name="Dima B."/>
            <person name="Sanchez-Garcia M."/>
            <person name="Sanchez-Ramirez S."/>
            <person name="Szollosi G.J."/>
            <person name="Szarkandi J.G."/>
            <person name="Papp V."/>
            <person name="Albert L."/>
            <person name="Andreopoulos W."/>
            <person name="Angelini C."/>
            <person name="Antonin V."/>
            <person name="Barry K.W."/>
            <person name="Bougher N.L."/>
            <person name="Buchanan P."/>
            <person name="Buyck B."/>
            <person name="Bense V."/>
            <person name="Catcheside P."/>
            <person name="Chovatia M."/>
            <person name="Cooper J."/>
            <person name="Damon W."/>
            <person name="Desjardin D."/>
            <person name="Finy P."/>
            <person name="Geml J."/>
            <person name="Haridas S."/>
            <person name="Hughes K."/>
            <person name="Justo A."/>
            <person name="Karasinski D."/>
            <person name="Kautmanova I."/>
            <person name="Kiss B."/>
            <person name="Kocsube S."/>
            <person name="Kotiranta H."/>
            <person name="LaButti K.M."/>
            <person name="Lechner B.E."/>
            <person name="Liimatainen K."/>
            <person name="Lipzen A."/>
            <person name="Lukacs Z."/>
            <person name="Mihaltcheva S."/>
            <person name="Morgado L.N."/>
            <person name="Niskanen T."/>
            <person name="Noordeloos M.E."/>
            <person name="Ohm R.A."/>
            <person name="Ortiz-Santana B."/>
            <person name="Ovrebo C."/>
            <person name="Racz N."/>
            <person name="Riley R."/>
            <person name="Savchenko A."/>
            <person name="Shiryaev A."/>
            <person name="Soop K."/>
            <person name="Spirin V."/>
            <person name="Szebenyi C."/>
            <person name="Tomsovsky M."/>
            <person name="Tulloss R.E."/>
            <person name="Uehling J."/>
            <person name="Grigoriev I.V."/>
            <person name="Vagvolgyi C."/>
            <person name="Papp T."/>
            <person name="Martin F.M."/>
            <person name="Miettinen O."/>
            <person name="Hibbett D.S."/>
            <person name="Nagy L.G."/>
        </authorList>
    </citation>
    <scope>NUCLEOTIDE SEQUENCE [LARGE SCALE GENOMIC DNA]</scope>
    <source>
        <strain evidence="2 3">CBS 121175</strain>
    </source>
</reference>
<keyword evidence="1" id="KW-1133">Transmembrane helix</keyword>
<dbReference type="EMBL" id="ML210152">
    <property type="protein sequence ID" value="TFK28989.1"/>
    <property type="molecule type" value="Genomic_DNA"/>
</dbReference>
<evidence type="ECO:0000256" key="1">
    <source>
        <dbReference type="SAM" id="Phobius"/>
    </source>
</evidence>
<keyword evidence="1" id="KW-0472">Membrane</keyword>
<name>A0A5C3L7J5_COPMA</name>